<dbReference type="GeneID" id="25316413"/>
<reference evidence="3 4" key="1">
    <citation type="submission" date="2015-04" db="EMBL/GenBank/DDBJ databases">
        <authorList>
            <person name="Heijne W.H."/>
            <person name="Fedorova N.D."/>
            <person name="Nierman W.C."/>
            <person name="Vollebregt A.W."/>
            <person name="Zhao Z."/>
            <person name="Wu L."/>
            <person name="Kumar M."/>
            <person name="Stam H."/>
            <person name="van den Berg M.A."/>
            <person name="Pel H.J."/>
        </authorList>
    </citation>
    <scope>NUCLEOTIDE SEQUENCE [LARGE SCALE GENOMIC DNA]</scope>
    <source>
        <strain evidence="3 4">CBS 393.64</strain>
    </source>
</reference>
<evidence type="ECO:0000313" key="4">
    <source>
        <dbReference type="Proteomes" id="UP000053958"/>
    </source>
</evidence>
<dbReference type="RefSeq" id="XP_013328512.1">
    <property type="nucleotide sequence ID" value="XM_013473058.1"/>
</dbReference>
<keyword evidence="1" id="KW-0238">DNA-binding</keyword>
<dbReference type="OrthoDB" id="4354814at2759"/>
<dbReference type="InterPro" id="IPR006600">
    <property type="entry name" value="HTH_CenpB_DNA-bd_dom"/>
</dbReference>
<name>A0A0F4YUX2_RASE3</name>
<comment type="caution">
    <text evidence="3">The sequence shown here is derived from an EMBL/GenBank/DDBJ whole genome shotgun (WGS) entry which is preliminary data.</text>
</comment>
<protein>
    <recommendedName>
        <fullName evidence="2">HTH CENPB-type domain-containing protein</fullName>
    </recommendedName>
</protein>
<dbReference type="GO" id="GO:0003677">
    <property type="term" value="F:DNA binding"/>
    <property type="evidence" value="ECO:0007669"/>
    <property type="project" value="UniProtKB-KW"/>
</dbReference>
<accession>A0A0F4YUX2</accession>
<gene>
    <name evidence="3" type="ORF">T310_4064</name>
</gene>
<evidence type="ECO:0000256" key="1">
    <source>
        <dbReference type="ARBA" id="ARBA00023125"/>
    </source>
</evidence>
<proteinExistence type="predicted"/>
<evidence type="ECO:0000313" key="3">
    <source>
        <dbReference type="EMBL" id="KKA21900.1"/>
    </source>
</evidence>
<dbReference type="EMBL" id="LASV01000164">
    <property type="protein sequence ID" value="KKA21900.1"/>
    <property type="molecule type" value="Genomic_DNA"/>
</dbReference>
<keyword evidence="4" id="KW-1185">Reference proteome</keyword>
<sequence length="268" mass="29465">MPPRPAAIQDMANILLSERSPADTHLHVGKNWVSTFINCHKELKTQYWRQYNYYRAKFTGAETSGHPPLLQPGNKEWVTVIESPVMASKSLHPTYECSDKGNWISAISTRSGPSTAQYTAKTPTLPGSRASTIPTNWVPETPHNIIELQHQAATIKTLLKRHQLIKGCELAINSAVILVKENHDLRAANEKQKQKRKRSTNQISHEGGFTVQEAQDLIQSQILDQNQMAEGVAAPAAEAPSAPQFVGAGNFYKIDGKVGDPIKIGTAG</sequence>
<dbReference type="AlphaFoldDB" id="A0A0F4YUX2"/>
<organism evidence="3 4">
    <name type="scientific">Rasamsonia emersonii (strain ATCC 16479 / CBS 393.64 / IMI 116815)</name>
    <dbReference type="NCBI Taxonomy" id="1408163"/>
    <lineage>
        <taxon>Eukaryota</taxon>
        <taxon>Fungi</taxon>
        <taxon>Dikarya</taxon>
        <taxon>Ascomycota</taxon>
        <taxon>Pezizomycotina</taxon>
        <taxon>Eurotiomycetes</taxon>
        <taxon>Eurotiomycetidae</taxon>
        <taxon>Eurotiales</taxon>
        <taxon>Trichocomaceae</taxon>
        <taxon>Rasamsonia</taxon>
    </lineage>
</organism>
<feature type="domain" description="HTH CENPB-type" evidence="2">
    <location>
        <begin position="1"/>
        <end position="46"/>
    </location>
</feature>
<dbReference type="Proteomes" id="UP000053958">
    <property type="component" value="Unassembled WGS sequence"/>
</dbReference>
<dbReference type="PROSITE" id="PS51253">
    <property type="entry name" value="HTH_CENPB"/>
    <property type="match status" value="1"/>
</dbReference>
<evidence type="ECO:0000259" key="2">
    <source>
        <dbReference type="PROSITE" id="PS51253"/>
    </source>
</evidence>
<dbReference type="Pfam" id="PF03221">
    <property type="entry name" value="HTH_Tnp_Tc5"/>
    <property type="match status" value="1"/>
</dbReference>